<dbReference type="GO" id="GO:0003677">
    <property type="term" value="F:DNA binding"/>
    <property type="evidence" value="ECO:0007669"/>
    <property type="project" value="UniProtKB-UniRule"/>
</dbReference>
<evidence type="ECO:0000256" key="3">
    <source>
        <dbReference type="ARBA" id="ARBA00023163"/>
    </source>
</evidence>
<evidence type="ECO:0000256" key="4">
    <source>
        <dbReference type="PROSITE-ProRule" id="PRU00335"/>
    </source>
</evidence>
<dbReference type="SUPFAM" id="SSF46689">
    <property type="entry name" value="Homeodomain-like"/>
    <property type="match status" value="1"/>
</dbReference>
<sequence length="233" mass="25337">MVGPILGQPRAPRQPRLRGVTTQSAAPGSRQARKERTRRAILDAALDLLVDEGFASLSLRRLTKEVGIVPTAFYRHFSTLDELGLALVDESFATLRAMIREVRRDAPPPDELIDASVDVLCAQLDAHPTHFRFIARERYGGVPVVRDAIARELDGIERELATDLAGMPGLERWGPTDLAVLAGLFVDLMVAAAAELVSTEAGHPDVRAAIELTLRRQARMVVVGAAGWEPLAP</sequence>
<proteinExistence type="predicted"/>
<evidence type="ECO:0000313" key="7">
    <source>
        <dbReference type="EMBL" id="MBD8868755.1"/>
    </source>
</evidence>
<dbReference type="PANTHER" id="PTHR47752">
    <property type="entry name" value="HTH-TYPE TRANSCRIPTIONAL REPRESSOR FABR"/>
    <property type="match status" value="1"/>
</dbReference>
<keyword evidence="3" id="KW-0804">Transcription</keyword>
<keyword evidence="1" id="KW-0805">Transcription regulation</keyword>
<dbReference type="InterPro" id="IPR054129">
    <property type="entry name" value="DesT_TetR_C"/>
</dbReference>
<feature type="domain" description="HTH tetR-type" evidence="6">
    <location>
        <begin position="35"/>
        <end position="95"/>
    </location>
</feature>
<dbReference type="InterPro" id="IPR009057">
    <property type="entry name" value="Homeodomain-like_sf"/>
</dbReference>
<accession>A0A927PZA4</accession>
<reference evidence="7" key="1">
    <citation type="submission" date="2020-09" db="EMBL/GenBank/DDBJ databases">
        <title>Nocardioides sp. strain MJB4 16S ribosomal RNA gene Genome sequencing and assembly.</title>
        <authorList>
            <person name="Kim I."/>
        </authorList>
    </citation>
    <scope>NUCLEOTIDE SEQUENCE</scope>
    <source>
        <strain evidence="7">MJB4</strain>
    </source>
</reference>
<dbReference type="Proteomes" id="UP000616839">
    <property type="component" value="Unassembled WGS sequence"/>
</dbReference>
<dbReference type="Gene3D" id="1.10.10.60">
    <property type="entry name" value="Homeodomain-like"/>
    <property type="match status" value="1"/>
</dbReference>
<dbReference type="InterPro" id="IPR001647">
    <property type="entry name" value="HTH_TetR"/>
</dbReference>
<dbReference type="PRINTS" id="PR00455">
    <property type="entry name" value="HTHTETR"/>
</dbReference>
<name>A0A927PZA4_9ACTN</name>
<dbReference type="EMBL" id="JACYXZ010000001">
    <property type="protein sequence ID" value="MBD8868755.1"/>
    <property type="molecule type" value="Genomic_DNA"/>
</dbReference>
<dbReference type="AlphaFoldDB" id="A0A927PZA4"/>
<dbReference type="Pfam" id="PF00440">
    <property type="entry name" value="TetR_N"/>
    <property type="match status" value="1"/>
</dbReference>
<dbReference type="Pfam" id="PF21943">
    <property type="entry name" value="TetR_C_46"/>
    <property type="match status" value="1"/>
</dbReference>
<feature type="region of interest" description="Disordered" evidence="5">
    <location>
        <begin position="1"/>
        <end position="36"/>
    </location>
</feature>
<keyword evidence="2 4" id="KW-0238">DNA-binding</keyword>
<dbReference type="InterPro" id="IPR050692">
    <property type="entry name" value="HTH_transcr_repressor_FabR"/>
</dbReference>
<evidence type="ECO:0000256" key="2">
    <source>
        <dbReference type="ARBA" id="ARBA00023125"/>
    </source>
</evidence>
<comment type="caution">
    <text evidence="7">The sequence shown here is derived from an EMBL/GenBank/DDBJ whole genome shotgun (WGS) entry which is preliminary data.</text>
</comment>
<evidence type="ECO:0000259" key="6">
    <source>
        <dbReference type="PROSITE" id="PS50977"/>
    </source>
</evidence>
<feature type="DNA-binding region" description="H-T-H motif" evidence="4">
    <location>
        <begin position="58"/>
        <end position="77"/>
    </location>
</feature>
<evidence type="ECO:0000313" key="8">
    <source>
        <dbReference type="Proteomes" id="UP000616839"/>
    </source>
</evidence>
<evidence type="ECO:0000256" key="5">
    <source>
        <dbReference type="SAM" id="MobiDB-lite"/>
    </source>
</evidence>
<dbReference type="PROSITE" id="PS50977">
    <property type="entry name" value="HTH_TETR_2"/>
    <property type="match status" value="1"/>
</dbReference>
<evidence type="ECO:0000256" key="1">
    <source>
        <dbReference type="ARBA" id="ARBA00023015"/>
    </source>
</evidence>
<protein>
    <submittedName>
        <fullName evidence="7">TetR family transcriptional regulator</fullName>
    </submittedName>
</protein>
<dbReference type="PANTHER" id="PTHR47752:SF1">
    <property type="entry name" value="HTH-TYPE TRANSCRIPTIONAL REPRESSOR FABR"/>
    <property type="match status" value="1"/>
</dbReference>
<keyword evidence="8" id="KW-1185">Reference proteome</keyword>
<organism evidence="7 8">
    <name type="scientific">Nocardioides donggukensis</name>
    <dbReference type="NCBI Taxonomy" id="2774019"/>
    <lineage>
        <taxon>Bacteria</taxon>
        <taxon>Bacillati</taxon>
        <taxon>Actinomycetota</taxon>
        <taxon>Actinomycetes</taxon>
        <taxon>Propionibacteriales</taxon>
        <taxon>Nocardioidaceae</taxon>
        <taxon>Nocardioides</taxon>
    </lineage>
</organism>
<dbReference type="Gene3D" id="1.10.357.10">
    <property type="entry name" value="Tetracycline Repressor, domain 2"/>
    <property type="match status" value="1"/>
</dbReference>
<gene>
    <name evidence="7" type="ORF">IE331_03860</name>
</gene>